<dbReference type="InterPro" id="IPR025411">
    <property type="entry name" value="DUF4136"/>
</dbReference>
<reference evidence="3 4" key="1">
    <citation type="submission" date="2019-01" db="EMBL/GenBank/DDBJ databases">
        <authorList>
            <person name="Chen W.-M."/>
        </authorList>
    </citation>
    <scope>NUCLEOTIDE SEQUENCE [LARGE SCALE GENOMIC DNA]</scope>
    <source>
        <strain evidence="3 4">FSY-9</strain>
    </source>
</reference>
<proteinExistence type="predicted"/>
<dbReference type="EMBL" id="SACO01000002">
    <property type="protein sequence ID" value="RVU07085.1"/>
    <property type="molecule type" value="Genomic_DNA"/>
</dbReference>
<name>A0A3S3TRW5_9SPHN</name>
<dbReference type="AlphaFoldDB" id="A0A3S3TRW5"/>
<gene>
    <name evidence="3" type="ORF">EOE18_03805</name>
</gene>
<evidence type="ECO:0000313" key="4">
    <source>
        <dbReference type="Proteomes" id="UP000282837"/>
    </source>
</evidence>
<organism evidence="3 4">
    <name type="scientific">Novosphingobium umbonatum</name>
    <dbReference type="NCBI Taxonomy" id="1908524"/>
    <lineage>
        <taxon>Bacteria</taxon>
        <taxon>Pseudomonadati</taxon>
        <taxon>Pseudomonadota</taxon>
        <taxon>Alphaproteobacteria</taxon>
        <taxon>Sphingomonadales</taxon>
        <taxon>Sphingomonadaceae</taxon>
        <taxon>Novosphingobium</taxon>
    </lineage>
</organism>
<accession>A0A3S3TRW5</accession>
<feature type="compositionally biased region" description="Pro residues" evidence="1">
    <location>
        <begin position="1"/>
        <end position="10"/>
    </location>
</feature>
<feature type="region of interest" description="Disordered" evidence="1">
    <location>
        <begin position="1"/>
        <end position="36"/>
    </location>
</feature>
<evidence type="ECO:0000259" key="2">
    <source>
        <dbReference type="Pfam" id="PF13590"/>
    </source>
</evidence>
<dbReference type="Pfam" id="PF13590">
    <property type="entry name" value="DUF4136"/>
    <property type="match status" value="1"/>
</dbReference>
<comment type="caution">
    <text evidence="3">The sequence shown here is derived from an EMBL/GenBank/DDBJ whole genome shotgun (WGS) entry which is preliminary data.</text>
</comment>
<evidence type="ECO:0000313" key="3">
    <source>
        <dbReference type="EMBL" id="RVU07085.1"/>
    </source>
</evidence>
<protein>
    <submittedName>
        <fullName evidence="3">DUF4136 domain-containing protein</fullName>
    </submittedName>
</protein>
<feature type="domain" description="DUF4136" evidence="2">
    <location>
        <begin position="88"/>
        <end position="220"/>
    </location>
</feature>
<dbReference type="Proteomes" id="UP000282837">
    <property type="component" value="Unassembled WGS sequence"/>
</dbReference>
<sequence>MTRPFPPVWPQPCSNASPPPRPSAAETSRLPKSLPRATSRAMKHWLAPFALLALTGCGVPLGPVEVSRFHVPETAALGRGTIAVIAGDGEDQSSYRIAVEQALTQAGYAIAAPESAAQTAQIRIERQSIRNAQAPVRVGLRGGNNSYAGANAGVGLSIPFQTGPQQKTATDLVAVIRDRQSGKVLWEGRASFTVSATSPFSQGSLAAPRLAQALFSGFPGQSGETIKVP</sequence>
<dbReference type="OrthoDB" id="7428103at2"/>
<keyword evidence="4" id="KW-1185">Reference proteome</keyword>
<evidence type="ECO:0000256" key="1">
    <source>
        <dbReference type="SAM" id="MobiDB-lite"/>
    </source>
</evidence>